<dbReference type="EMBL" id="GBRH01225156">
    <property type="protein sequence ID" value="JAD72739.1"/>
    <property type="molecule type" value="Transcribed_RNA"/>
</dbReference>
<accession>A0A0A9C8X4</accession>
<reference evidence="1" key="1">
    <citation type="submission" date="2014-09" db="EMBL/GenBank/DDBJ databases">
        <authorList>
            <person name="Magalhaes I.L.F."/>
            <person name="Oliveira U."/>
            <person name="Santos F.R."/>
            <person name="Vidigal T.H.D.A."/>
            <person name="Brescovit A.D."/>
            <person name="Santos A.J."/>
        </authorList>
    </citation>
    <scope>NUCLEOTIDE SEQUENCE</scope>
    <source>
        <tissue evidence="1">Shoot tissue taken approximately 20 cm above the soil surface</tissue>
    </source>
</reference>
<evidence type="ECO:0000313" key="1">
    <source>
        <dbReference type="EMBL" id="JAD72739.1"/>
    </source>
</evidence>
<sequence length="56" mass="6647">MEILTAFWLNLKKILSTFWLNLKKKYLLPGAFWPANCTCFRGHFHIFPSLITFSIQ</sequence>
<name>A0A0A9C8X4_ARUDO</name>
<proteinExistence type="predicted"/>
<protein>
    <submittedName>
        <fullName evidence="1">Uncharacterized protein</fullName>
    </submittedName>
</protein>
<reference evidence="1" key="2">
    <citation type="journal article" date="2015" name="Data Brief">
        <title>Shoot transcriptome of the giant reed, Arundo donax.</title>
        <authorList>
            <person name="Barrero R.A."/>
            <person name="Guerrero F.D."/>
            <person name="Moolhuijzen P."/>
            <person name="Goolsby J.A."/>
            <person name="Tidwell J."/>
            <person name="Bellgard S.E."/>
            <person name="Bellgard M.I."/>
        </authorList>
    </citation>
    <scope>NUCLEOTIDE SEQUENCE</scope>
    <source>
        <tissue evidence="1">Shoot tissue taken approximately 20 cm above the soil surface</tissue>
    </source>
</reference>
<dbReference type="AlphaFoldDB" id="A0A0A9C8X4"/>
<organism evidence="1">
    <name type="scientific">Arundo donax</name>
    <name type="common">Giant reed</name>
    <name type="synonym">Donax arundinaceus</name>
    <dbReference type="NCBI Taxonomy" id="35708"/>
    <lineage>
        <taxon>Eukaryota</taxon>
        <taxon>Viridiplantae</taxon>
        <taxon>Streptophyta</taxon>
        <taxon>Embryophyta</taxon>
        <taxon>Tracheophyta</taxon>
        <taxon>Spermatophyta</taxon>
        <taxon>Magnoliopsida</taxon>
        <taxon>Liliopsida</taxon>
        <taxon>Poales</taxon>
        <taxon>Poaceae</taxon>
        <taxon>PACMAD clade</taxon>
        <taxon>Arundinoideae</taxon>
        <taxon>Arundineae</taxon>
        <taxon>Arundo</taxon>
    </lineage>
</organism>